<name>J9CSW2_9ZZZZ</name>
<gene>
    <name evidence="1" type="ORF">EVA_08597</name>
</gene>
<accession>J9CSW2</accession>
<dbReference type="AlphaFoldDB" id="J9CSW2"/>
<reference evidence="1" key="1">
    <citation type="journal article" date="2012" name="PLoS ONE">
        <title>Gene sets for utilization of primary and secondary nutrition supplies in the distal gut of endangered iberian lynx.</title>
        <authorList>
            <person name="Alcaide M."/>
            <person name="Messina E."/>
            <person name="Richter M."/>
            <person name="Bargiela R."/>
            <person name="Peplies J."/>
            <person name="Huws S.A."/>
            <person name="Newbold C.J."/>
            <person name="Golyshin P.N."/>
            <person name="Simon M.A."/>
            <person name="Lopez G."/>
            <person name="Yakimov M.M."/>
            <person name="Ferrer M."/>
        </authorList>
    </citation>
    <scope>NUCLEOTIDE SEQUENCE</scope>
</reference>
<evidence type="ECO:0000313" key="1">
    <source>
        <dbReference type="EMBL" id="EJX03296.1"/>
    </source>
</evidence>
<dbReference type="EMBL" id="AMCI01002215">
    <property type="protein sequence ID" value="EJX03296.1"/>
    <property type="molecule type" value="Genomic_DNA"/>
</dbReference>
<comment type="caution">
    <text evidence="1">The sequence shown here is derived from an EMBL/GenBank/DDBJ whole genome shotgun (WGS) entry which is preliminary data.</text>
</comment>
<feature type="non-terminal residue" evidence="1">
    <location>
        <position position="1"/>
    </location>
</feature>
<proteinExistence type="predicted"/>
<protein>
    <submittedName>
        <fullName evidence="1">Uncharacterized protein</fullName>
    </submittedName>
</protein>
<organism evidence="1">
    <name type="scientific">gut metagenome</name>
    <dbReference type="NCBI Taxonomy" id="749906"/>
    <lineage>
        <taxon>unclassified sequences</taxon>
        <taxon>metagenomes</taxon>
        <taxon>organismal metagenomes</taxon>
    </lineage>
</organism>
<sequence>SNGIRLDAEGEKALYLNMIENMAEEENVGYFLPEADAVLQA</sequence>